<dbReference type="PROSITE" id="PS50089">
    <property type="entry name" value="ZF_RING_2"/>
    <property type="match status" value="1"/>
</dbReference>
<dbReference type="PANTHER" id="PTHR22765">
    <property type="entry name" value="RING FINGER AND PROTEASE ASSOCIATED DOMAIN-CONTAINING"/>
    <property type="match status" value="1"/>
</dbReference>
<dbReference type="GO" id="GO:0006511">
    <property type="term" value="P:ubiquitin-dependent protein catabolic process"/>
    <property type="evidence" value="ECO:0007669"/>
    <property type="project" value="TreeGrafter"/>
</dbReference>
<keyword evidence="1" id="KW-0479">Metal-binding</keyword>
<dbReference type="RefSeq" id="XP_033601055.1">
    <property type="nucleotide sequence ID" value="XM_033741046.1"/>
</dbReference>
<evidence type="ECO:0000313" key="5">
    <source>
        <dbReference type="EMBL" id="KAF2758604.1"/>
    </source>
</evidence>
<dbReference type="GeneID" id="54482100"/>
<keyword evidence="3" id="KW-1133">Transmembrane helix</keyword>
<organism evidence="5 6">
    <name type="scientific">Pseudovirgaria hyperparasitica</name>
    <dbReference type="NCBI Taxonomy" id="470096"/>
    <lineage>
        <taxon>Eukaryota</taxon>
        <taxon>Fungi</taxon>
        <taxon>Dikarya</taxon>
        <taxon>Ascomycota</taxon>
        <taxon>Pezizomycotina</taxon>
        <taxon>Dothideomycetes</taxon>
        <taxon>Dothideomycetes incertae sedis</taxon>
        <taxon>Acrospermales</taxon>
        <taxon>Acrospermaceae</taxon>
        <taxon>Pseudovirgaria</taxon>
    </lineage>
</organism>
<dbReference type="EMBL" id="ML996571">
    <property type="protein sequence ID" value="KAF2758604.1"/>
    <property type="molecule type" value="Genomic_DNA"/>
</dbReference>
<reference evidence="5" key="1">
    <citation type="journal article" date="2020" name="Stud. Mycol.">
        <title>101 Dothideomycetes genomes: a test case for predicting lifestyles and emergence of pathogens.</title>
        <authorList>
            <person name="Haridas S."/>
            <person name="Albert R."/>
            <person name="Binder M."/>
            <person name="Bloem J."/>
            <person name="Labutti K."/>
            <person name="Salamov A."/>
            <person name="Andreopoulos B."/>
            <person name="Baker S."/>
            <person name="Barry K."/>
            <person name="Bills G."/>
            <person name="Bluhm B."/>
            <person name="Cannon C."/>
            <person name="Castanera R."/>
            <person name="Culley D."/>
            <person name="Daum C."/>
            <person name="Ezra D."/>
            <person name="Gonzalez J."/>
            <person name="Henrissat B."/>
            <person name="Kuo A."/>
            <person name="Liang C."/>
            <person name="Lipzen A."/>
            <person name="Lutzoni F."/>
            <person name="Magnuson J."/>
            <person name="Mondo S."/>
            <person name="Nolan M."/>
            <person name="Ohm R."/>
            <person name="Pangilinan J."/>
            <person name="Park H.-J."/>
            <person name="Ramirez L."/>
            <person name="Alfaro M."/>
            <person name="Sun H."/>
            <person name="Tritt A."/>
            <person name="Yoshinaga Y."/>
            <person name="Zwiers L.-H."/>
            <person name="Turgeon B."/>
            <person name="Goodwin S."/>
            <person name="Spatafora J."/>
            <person name="Crous P."/>
            <person name="Grigoriev I."/>
        </authorList>
    </citation>
    <scope>NUCLEOTIDE SEQUENCE</scope>
    <source>
        <strain evidence="5">CBS 121739</strain>
    </source>
</reference>
<dbReference type="PANTHER" id="PTHR22765:SF416">
    <property type="entry name" value="E3 UBIQUITIN-PROTEIN LIGASE GODZILLA"/>
    <property type="match status" value="1"/>
</dbReference>
<dbReference type="AlphaFoldDB" id="A0A6A6W9A8"/>
<keyword evidence="3" id="KW-0472">Membrane</keyword>
<dbReference type="CDD" id="cd16454">
    <property type="entry name" value="RING-H2_PA-TM-RING"/>
    <property type="match status" value="1"/>
</dbReference>
<evidence type="ECO:0000259" key="4">
    <source>
        <dbReference type="PROSITE" id="PS50089"/>
    </source>
</evidence>
<dbReference type="Gene3D" id="3.30.40.10">
    <property type="entry name" value="Zinc/RING finger domain, C3HC4 (zinc finger)"/>
    <property type="match status" value="1"/>
</dbReference>
<dbReference type="GO" id="GO:0008270">
    <property type="term" value="F:zinc ion binding"/>
    <property type="evidence" value="ECO:0007669"/>
    <property type="project" value="UniProtKB-KW"/>
</dbReference>
<evidence type="ECO:0000256" key="1">
    <source>
        <dbReference type="PROSITE-ProRule" id="PRU00175"/>
    </source>
</evidence>
<dbReference type="OrthoDB" id="21204at2759"/>
<keyword evidence="1" id="KW-0863">Zinc-finger</keyword>
<evidence type="ECO:0000256" key="2">
    <source>
        <dbReference type="SAM" id="MobiDB-lite"/>
    </source>
</evidence>
<keyword evidence="1" id="KW-0862">Zinc</keyword>
<dbReference type="InterPro" id="IPR051826">
    <property type="entry name" value="E3_ubiquitin-ligase_domain"/>
</dbReference>
<protein>
    <recommendedName>
        <fullName evidence="4">RING-type domain-containing protein</fullName>
    </recommendedName>
</protein>
<feature type="domain" description="RING-type" evidence="4">
    <location>
        <begin position="334"/>
        <end position="377"/>
    </location>
</feature>
<evidence type="ECO:0000313" key="6">
    <source>
        <dbReference type="Proteomes" id="UP000799437"/>
    </source>
</evidence>
<keyword evidence="3" id="KW-0812">Transmembrane</keyword>
<dbReference type="GO" id="GO:0061630">
    <property type="term" value="F:ubiquitin protein ligase activity"/>
    <property type="evidence" value="ECO:0007669"/>
    <property type="project" value="TreeGrafter"/>
</dbReference>
<feature type="transmembrane region" description="Helical" evidence="3">
    <location>
        <begin position="217"/>
        <end position="242"/>
    </location>
</feature>
<evidence type="ECO:0000256" key="3">
    <source>
        <dbReference type="SAM" id="Phobius"/>
    </source>
</evidence>
<dbReference type="InterPro" id="IPR013083">
    <property type="entry name" value="Znf_RING/FYVE/PHD"/>
</dbReference>
<dbReference type="GO" id="GO:0005737">
    <property type="term" value="C:cytoplasm"/>
    <property type="evidence" value="ECO:0007669"/>
    <property type="project" value="TreeGrafter"/>
</dbReference>
<dbReference type="SUPFAM" id="SSF57850">
    <property type="entry name" value="RING/U-box"/>
    <property type="match status" value="1"/>
</dbReference>
<keyword evidence="6" id="KW-1185">Reference proteome</keyword>
<name>A0A6A6W9A8_9PEZI</name>
<dbReference type="Proteomes" id="UP000799437">
    <property type="component" value="Unassembled WGS sequence"/>
</dbReference>
<dbReference type="Pfam" id="PF13639">
    <property type="entry name" value="zf-RING_2"/>
    <property type="match status" value="1"/>
</dbReference>
<gene>
    <name evidence="5" type="ORF">EJ05DRAFT_358750</name>
</gene>
<feature type="region of interest" description="Disordered" evidence="2">
    <location>
        <begin position="447"/>
        <end position="471"/>
    </location>
</feature>
<feature type="compositionally biased region" description="Polar residues" evidence="2">
    <location>
        <begin position="447"/>
        <end position="469"/>
    </location>
</feature>
<dbReference type="InterPro" id="IPR001841">
    <property type="entry name" value="Znf_RING"/>
</dbReference>
<accession>A0A6A6W9A8</accession>
<sequence length="568" mass="62346">MTAQAVSFFTIAFPDPSLPTTESDQYDTLNSSVAFQFGFANNIRTLSTNNVPNTDGVKGLLYVPDLTTDECKNETSSLIPANATRRENLPDGNYILIGLAPWTRPQCVLEFLNGTSGSAIHGFIFYLPNNGTQIPPLPNDPVWGLNDGGQWKKNNRFPVWTIPGLYGATTMNQLGLYSGNLTQVPHGHQLADTYPPSEFIRLYTVIGIDKSNPLPSLWVFLLITLGLLLLIIGTTSLFMHVIQRKRRKLLRQRIVDGEVDLEALGVKRLTVPQEILDKMPIHAYKADVVSEPLNPSRETVLRQSSAESIAGCASSPTSLIIPNHAQSSLSQPTCAICLDDYIPEETLVRELPCRHIFHPECVDTFLLNNSSLCPMCKHSTLPRGYCPSVITNAMVRRERMVRRQRERAAANAANAAIPPPDGSVSRVHTGPSAAMRRALTGISGRRSLNASDTLGANGNMTTDHSANSHRSGRDIEMATSIPVPAPVLLNASSGTNDERPTHSAPPVHATYDEVCPVPSSAPPQSRSEWARGRAMHLLGRHSRVVDPDEEERHRGTIKRLWNRVFPSS</sequence>
<dbReference type="SMART" id="SM00184">
    <property type="entry name" value="RING"/>
    <property type="match status" value="1"/>
</dbReference>
<proteinExistence type="predicted"/>